<reference evidence="3" key="1">
    <citation type="journal article" date="2017" name="Front. Plant Sci.">
        <title>Climate Clever Clovers: New Paradigm to Reduce the Environmental Footprint of Ruminants by Breeding Low Methanogenic Forages Utilizing Haplotype Variation.</title>
        <authorList>
            <person name="Kaur P."/>
            <person name="Appels R."/>
            <person name="Bayer P.E."/>
            <person name="Keeble-Gagnere G."/>
            <person name="Wang J."/>
            <person name="Hirakawa H."/>
            <person name="Shirasawa K."/>
            <person name="Vercoe P."/>
            <person name="Stefanova K."/>
            <person name="Durmic Z."/>
            <person name="Nichols P."/>
            <person name="Revell C."/>
            <person name="Isobe S.N."/>
            <person name="Edwards D."/>
            <person name="Erskine W."/>
        </authorList>
    </citation>
    <scope>NUCLEOTIDE SEQUENCE [LARGE SCALE GENOMIC DNA]</scope>
    <source>
        <strain evidence="3">cv. Daliak</strain>
    </source>
</reference>
<proteinExistence type="predicted"/>
<dbReference type="EMBL" id="DF973311">
    <property type="protein sequence ID" value="GAU25372.1"/>
    <property type="molecule type" value="Genomic_DNA"/>
</dbReference>
<keyword evidence="3" id="KW-1185">Reference proteome</keyword>
<sequence>MKVVKQEYVAKAIAQSQVLSPTTEVPAVDNEQTTDEIVTPTNSSVAGRQKEVPTTAEIEVHSLVSHETHPVPLQGTFSMALKDVNNEIAQGNLHNEDLVLQRMDEQVAIRNNDDREDIIAVPTTQLVRVVADEKFDDVVQKELQVVKKLWADMAVVKQGKQEEPFMTVVSKSTMKKIKNLARSTGQTYHTKGGE</sequence>
<feature type="region of interest" description="Disordered" evidence="1">
    <location>
        <begin position="22"/>
        <end position="51"/>
    </location>
</feature>
<organism evidence="2 3">
    <name type="scientific">Trifolium subterraneum</name>
    <name type="common">Subterranean clover</name>
    <dbReference type="NCBI Taxonomy" id="3900"/>
    <lineage>
        <taxon>Eukaryota</taxon>
        <taxon>Viridiplantae</taxon>
        <taxon>Streptophyta</taxon>
        <taxon>Embryophyta</taxon>
        <taxon>Tracheophyta</taxon>
        <taxon>Spermatophyta</taxon>
        <taxon>Magnoliopsida</taxon>
        <taxon>eudicotyledons</taxon>
        <taxon>Gunneridae</taxon>
        <taxon>Pentapetalae</taxon>
        <taxon>rosids</taxon>
        <taxon>fabids</taxon>
        <taxon>Fabales</taxon>
        <taxon>Fabaceae</taxon>
        <taxon>Papilionoideae</taxon>
        <taxon>50 kb inversion clade</taxon>
        <taxon>NPAAA clade</taxon>
        <taxon>Hologalegina</taxon>
        <taxon>IRL clade</taxon>
        <taxon>Trifolieae</taxon>
        <taxon>Trifolium</taxon>
    </lineage>
</organism>
<accession>A0A2Z6MJ98</accession>
<evidence type="ECO:0000256" key="1">
    <source>
        <dbReference type="SAM" id="MobiDB-lite"/>
    </source>
</evidence>
<feature type="compositionally biased region" description="Polar residues" evidence="1">
    <location>
        <begin position="35"/>
        <end position="46"/>
    </location>
</feature>
<dbReference type="Proteomes" id="UP000242715">
    <property type="component" value="Unassembled WGS sequence"/>
</dbReference>
<dbReference type="AlphaFoldDB" id="A0A2Z6MJ98"/>
<gene>
    <name evidence="2" type="ORF">TSUD_70250</name>
</gene>
<evidence type="ECO:0000313" key="2">
    <source>
        <dbReference type="EMBL" id="GAU25372.1"/>
    </source>
</evidence>
<protein>
    <submittedName>
        <fullName evidence="2">Uncharacterized protein</fullName>
    </submittedName>
</protein>
<evidence type="ECO:0000313" key="3">
    <source>
        <dbReference type="Proteomes" id="UP000242715"/>
    </source>
</evidence>
<name>A0A2Z6MJ98_TRISU</name>